<comment type="caution">
    <text evidence="2">The sequence shown here is derived from an EMBL/GenBank/DDBJ whole genome shotgun (WGS) entry which is preliminary data.</text>
</comment>
<evidence type="ECO:0000313" key="2">
    <source>
        <dbReference type="EMBL" id="MCP0886814.1"/>
    </source>
</evidence>
<gene>
    <name evidence="2" type="ORF">LB941_05610</name>
</gene>
<evidence type="ECO:0000313" key="3">
    <source>
        <dbReference type="Proteomes" id="UP001139006"/>
    </source>
</evidence>
<dbReference type="AlphaFoldDB" id="A0A9X2JLD9"/>
<organism evidence="2 3">
    <name type="scientific">Ligilactobacillus ubinensis</name>
    <dbReference type="NCBI Taxonomy" id="2876789"/>
    <lineage>
        <taxon>Bacteria</taxon>
        <taxon>Bacillati</taxon>
        <taxon>Bacillota</taxon>
        <taxon>Bacilli</taxon>
        <taxon>Lactobacillales</taxon>
        <taxon>Lactobacillaceae</taxon>
        <taxon>Ligilactobacillus</taxon>
    </lineage>
</organism>
<keyword evidence="3" id="KW-1185">Reference proteome</keyword>
<dbReference type="Proteomes" id="UP001139006">
    <property type="component" value="Unassembled WGS sequence"/>
</dbReference>
<sequence>MLQKFKQLCQNEVVRFISKTFFYLVILFVLLYLYSYSGINQPHFIYNEF</sequence>
<name>A0A9X2JLD9_9LACO</name>
<dbReference type="Pfam" id="PF12459">
    <property type="entry name" value="DltX"/>
    <property type="match status" value="1"/>
</dbReference>
<dbReference type="RefSeq" id="WP_253360195.1">
    <property type="nucleotide sequence ID" value="NZ_JAIULA010000008.1"/>
</dbReference>
<accession>A0A9X2JLD9</accession>
<keyword evidence="1" id="KW-1133">Transmembrane helix</keyword>
<evidence type="ECO:0000256" key="1">
    <source>
        <dbReference type="SAM" id="Phobius"/>
    </source>
</evidence>
<proteinExistence type="predicted"/>
<protein>
    <submittedName>
        <fullName evidence="2">Teichoic acid D-Ala incorporation-associated protein DltX</fullName>
    </submittedName>
</protein>
<reference evidence="2 3" key="1">
    <citation type="journal article" date="2023" name="Int. J. Syst. Evol. Microbiol.">
        <title>Ligilactobacillus ubinensis sp. nov., a novel species isolated from the wild ferment of a durian fruit (Durio zibethinus).</title>
        <authorList>
            <person name="Heng Y.C."/>
            <person name="Menon N."/>
            <person name="Chen B."/>
            <person name="Loo B.Z.L."/>
            <person name="Wong G.W.J."/>
            <person name="Lim A.C.H."/>
            <person name="Silvaraju S."/>
            <person name="Kittelmann S."/>
        </authorList>
    </citation>
    <scope>NUCLEOTIDE SEQUENCE [LARGE SCALE GENOMIC DNA]</scope>
    <source>
        <strain evidence="2 3">WILCCON 0076</strain>
    </source>
</reference>
<keyword evidence="1" id="KW-0472">Membrane</keyword>
<feature type="transmembrane region" description="Helical" evidence="1">
    <location>
        <begin position="21"/>
        <end position="39"/>
    </location>
</feature>
<dbReference type="EMBL" id="JAIULA010000008">
    <property type="protein sequence ID" value="MCP0886814.1"/>
    <property type="molecule type" value="Genomic_DNA"/>
</dbReference>
<dbReference type="InterPro" id="IPR021008">
    <property type="entry name" value="DltX"/>
</dbReference>
<keyword evidence="1" id="KW-0812">Transmembrane</keyword>